<dbReference type="NCBIfam" id="TIGR00252">
    <property type="entry name" value="YraN family protein"/>
    <property type="match status" value="1"/>
</dbReference>
<keyword evidence="3" id="KW-0255">Endonuclease</keyword>
<dbReference type="RefSeq" id="WP_354366686.1">
    <property type="nucleotide sequence ID" value="NZ_JBEPMA010000001.1"/>
</dbReference>
<dbReference type="PANTHER" id="PTHR34039">
    <property type="entry name" value="UPF0102 PROTEIN YRAN"/>
    <property type="match status" value="1"/>
</dbReference>
<protein>
    <recommendedName>
        <fullName evidence="2">UPF0102 protein ABID14_000305</fullName>
    </recommendedName>
</protein>
<dbReference type="NCBIfam" id="NF009150">
    <property type="entry name" value="PRK12497.1-3"/>
    <property type="match status" value="1"/>
</dbReference>
<comment type="caution">
    <text evidence="3">The sequence shown here is derived from an EMBL/GenBank/DDBJ whole genome shotgun (WGS) entry which is preliminary data.</text>
</comment>
<evidence type="ECO:0000313" key="3">
    <source>
        <dbReference type="EMBL" id="MET3616685.1"/>
    </source>
</evidence>
<dbReference type="InterPro" id="IPR011856">
    <property type="entry name" value="tRNA_endonuc-like_dom_sf"/>
</dbReference>
<dbReference type="Gene3D" id="3.40.1350.10">
    <property type="match status" value="1"/>
</dbReference>
<keyword evidence="4" id="KW-1185">Reference proteome</keyword>
<dbReference type="SUPFAM" id="SSF52980">
    <property type="entry name" value="Restriction endonuclease-like"/>
    <property type="match status" value="1"/>
</dbReference>
<dbReference type="InterPro" id="IPR011335">
    <property type="entry name" value="Restrct_endonuc-II-like"/>
</dbReference>
<dbReference type="CDD" id="cd20736">
    <property type="entry name" value="PoNe_Nuclease"/>
    <property type="match status" value="1"/>
</dbReference>
<keyword evidence="3" id="KW-0378">Hydrolase</keyword>
<sequence length="117" mass="13937">MDNLFYGNLGEDIATKFLIKRNYKILDRNYTALGTEIDIIARDKDEIVFVEVKTRNSHKYGDAYEAVDEFKMKNIIKTARAYIERYSLYDIMIRFDIIEVYLRERKLNHIIAAFDII</sequence>
<organism evidence="3 4">
    <name type="scientific">Peptoniphilus olsenii</name>
    <dbReference type="NCBI Taxonomy" id="411570"/>
    <lineage>
        <taxon>Bacteria</taxon>
        <taxon>Bacillati</taxon>
        <taxon>Bacillota</taxon>
        <taxon>Tissierellia</taxon>
        <taxon>Tissierellales</taxon>
        <taxon>Peptoniphilaceae</taxon>
        <taxon>Peptoniphilus</taxon>
    </lineage>
</organism>
<evidence type="ECO:0000256" key="1">
    <source>
        <dbReference type="ARBA" id="ARBA00006738"/>
    </source>
</evidence>
<gene>
    <name evidence="3" type="ORF">ABID14_000305</name>
</gene>
<evidence type="ECO:0000256" key="2">
    <source>
        <dbReference type="HAMAP-Rule" id="MF_00048"/>
    </source>
</evidence>
<keyword evidence="3" id="KW-0540">Nuclease</keyword>
<dbReference type="Pfam" id="PF02021">
    <property type="entry name" value="UPF0102"/>
    <property type="match status" value="1"/>
</dbReference>
<dbReference type="Proteomes" id="UP001549162">
    <property type="component" value="Unassembled WGS sequence"/>
</dbReference>
<reference evidence="3 4" key="1">
    <citation type="submission" date="2024-06" db="EMBL/GenBank/DDBJ databases">
        <title>Genomic Encyclopedia of Type Strains, Phase IV (KMG-IV): sequencing the most valuable type-strain genomes for metagenomic binning, comparative biology and taxonomic classification.</title>
        <authorList>
            <person name="Goeker M."/>
        </authorList>
    </citation>
    <scope>NUCLEOTIDE SEQUENCE [LARGE SCALE GENOMIC DNA]</scope>
    <source>
        <strain evidence="3 4">DSM 21460</strain>
    </source>
</reference>
<dbReference type="GO" id="GO:0004519">
    <property type="term" value="F:endonuclease activity"/>
    <property type="evidence" value="ECO:0007669"/>
    <property type="project" value="UniProtKB-KW"/>
</dbReference>
<dbReference type="InterPro" id="IPR003509">
    <property type="entry name" value="UPF0102_YraN-like"/>
</dbReference>
<accession>A0ABV2J9V9</accession>
<dbReference type="HAMAP" id="MF_00048">
    <property type="entry name" value="UPF0102"/>
    <property type="match status" value="1"/>
</dbReference>
<comment type="similarity">
    <text evidence="1 2">Belongs to the UPF0102 family.</text>
</comment>
<dbReference type="PANTHER" id="PTHR34039:SF1">
    <property type="entry name" value="UPF0102 PROTEIN YRAN"/>
    <property type="match status" value="1"/>
</dbReference>
<proteinExistence type="inferred from homology"/>
<name>A0ABV2J9V9_9FIRM</name>
<dbReference type="EMBL" id="JBEPMA010000001">
    <property type="protein sequence ID" value="MET3616685.1"/>
    <property type="molecule type" value="Genomic_DNA"/>
</dbReference>
<evidence type="ECO:0000313" key="4">
    <source>
        <dbReference type="Proteomes" id="UP001549162"/>
    </source>
</evidence>